<protein>
    <submittedName>
        <fullName evidence="1">Uncharacterized protein</fullName>
    </submittedName>
</protein>
<dbReference type="EMBL" id="KB740949">
    <property type="protein sequence ID" value="ENN77156.1"/>
    <property type="molecule type" value="Genomic_DNA"/>
</dbReference>
<organism evidence="1">
    <name type="scientific">Dendroctonus ponderosae</name>
    <name type="common">Mountain pine beetle</name>
    <dbReference type="NCBI Taxonomy" id="77166"/>
    <lineage>
        <taxon>Eukaryota</taxon>
        <taxon>Metazoa</taxon>
        <taxon>Ecdysozoa</taxon>
        <taxon>Arthropoda</taxon>
        <taxon>Hexapoda</taxon>
        <taxon>Insecta</taxon>
        <taxon>Pterygota</taxon>
        <taxon>Neoptera</taxon>
        <taxon>Endopterygota</taxon>
        <taxon>Coleoptera</taxon>
        <taxon>Polyphaga</taxon>
        <taxon>Cucujiformia</taxon>
        <taxon>Curculionidae</taxon>
        <taxon>Scolytinae</taxon>
        <taxon>Dendroctonus</taxon>
    </lineage>
</organism>
<accession>N6U927</accession>
<sequence>IVSSSHSHERNRTFRLGLSKQTARHVHSSGPNPQLPITSRLCRLFATKTVPKIGSSLNMLDELMAANPDTEPYKTVFGPVVDNLIVPNDPRKSMMQYTDIFKRSVSVKKGINVKVKKPRFILPVLLLFVFGLGFVISLQSATLEELYKELDWLRFELMYGVTQMESIHLPLGGDVALIHGMLEHERDDELRKYMRMRCEMKPEACFAQTSATYNYHERMRPNHLASRKLLFTLNEP</sequence>
<evidence type="ECO:0000313" key="1">
    <source>
        <dbReference type="EMBL" id="ENN77156.1"/>
    </source>
</evidence>
<dbReference type="HOGENOM" id="CLU_1177932_0_0_1"/>
<proteinExistence type="predicted"/>
<dbReference type="OrthoDB" id="3200163at2759"/>
<gene>
    <name evidence="1" type="ORF">YQE_06295</name>
</gene>
<reference evidence="1" key="1">
    <citation type="journal article" date="2013" name="Genome Biol.">
        <title>Draft genome of the mountain pine beetle, Dendroctonus ponderosae Hopkins, a major forest pest.</title>
        <authorList>
            <person name="Keeling C.I."/>
            <person name="Yuen M.M."/>
            <person name="Liao N.Y."/>
            <person name="Docking T.R."/>
            <person name="Chan S.K."/>
            <person name="Taylor G.A."/>
            <person name="Palmquist D.L."/>
            <person name="Jackman S.D."/>
            <person name="Nguyen A."/>
            <person name="Li M."/>
            <person name="Henderson H."/>
            <person name="Janes J.K."/>
            <person name="Zhao Y."/>
            <person name="Pandoh P."/>
            <person name="Moore R."/>
            <person name="Sperling F.A."/>
            <person name="Huber D.P."/>
            <person name="Birol I."/>
            <person name="Jones S.J."/>
            <person name="Bohlmann J."/>
        </authorList>
    </citation>
    <scope>NUCLEOTIDE SEQUENCE</scope>
</reference>
<feature type="non-terminal residue" evidence="1">
    <location>
        <position position="1"/>
    </location>
</feature>
<dbReference type="AlphaFoldDB" id="N6U927"/>
<name>N6U927_DENPD</name>